<organism evidence="1 2">
    <name type="scientific">Pleurodeles waltl</name>
    <name type="common">Iberian ribbed newt</name>
    <dbReference type="NCBI Taxonomy" id="8319"/>
    <lineage>
        <taxon>Eukaryota</taxon>
        <taxon>Metazoa</taxon>
        <taxon>Chordata</taxon>
        <taxon>Craniata</taxon>
        <taxon>Vertebrata</taxon>
        <taxon>Euteleostomi</taxon>
        <taxon>Amphibia</taxon>
        <taxon>Batrachia</taxon>
        <taxon>Caudata</taxon>
        <taxon>Salamandroidea</taxon>
        <taxon>Salamandridae</taxon>
        <taxon>Pleurodelinae</taxon>
        <taxon>Pleurodeles</taxon>
    </lineage>
</organism>
<dbReference type="EMBL" id="JANPWB010000013">
    <property type="protein sequence ID" value="KAJ1110083.1"/>
    <property type="molecule type" value="Genomic_DNA"/>
</dbReference>
<gene>
    <name evidence="1" type="ORF">NDU88_007438</name>
</gene>
<sequence>MDPTLACYDSRSAPVSCSRAGRVAAAAVVAKGRLMGRVIDGIARNVYQRSLYLFTEDSAHFPVGVSHDSRWPLETCWRCGLFFSSQCIQRLKGRLGVSQLTVQSTGESANQ</sequence>
<proteinExistence type="predicted"/>
<dbReference type="Proteomes" id="UP001066276">
    <property type="component" value="Chromosome 9"/>
</dbReference>
<name>A0AAV7NA70_PLEWA</name>
<evidence type="ECO:0000313" key="1">
    <source>
        <dbReference type="EMBL" id="KAJ1110083.1"/>
    </source>
</evidence>
<protein>
    <submittedName>
        <fullName evidence="1">Uncharacterized protein</fullName>
    </submittedName>
</protein>
<dbReference type="AlphaFoldDB" id="A0AAV7NA70"/>
<reference evidence="1" key="1">
    <citation type="journal article" date="2022" name="bioRxiv">
        <title>Sequencing and chromosome-scale assembly of the giantPleurodeles waltlgenome.</title>
        <authorList>
            <person name="Brown T."/>
            <person name="Elewa A."/>
            <person name="Iarovenko S."/>
            <person name="Subramanian E."/>
            <person name="Araus A.J."/>
            <person name="Petzold A."/>
            <person name="Susuki M."/>
            <person name="Suzuki K.-i.T."/>
            <person name="Hayashi T."/>
            <person name="Toyoda A."/>
            <person name="Oliveira C."/>
            <person name="Osipova E."/>
            <person name="Leigh N.D."/>
            <person name="Simon A."/>
            <person name="Yun M.H."/>
        </authorList>
    </citation>
    <scope>NUCLEOTIDE SEQUENCE</scope>
    <source>
        <strain evidence="1">20211129_DDA</strain>
        <tissue evidence="1">Liver</tissue>
    </source>
</reference>
<comment type="caution">
    <text evidence="1">The sequence shown here is derived from an EMBL/GenBank/DDBJ whole genome shotgun (WGS) entry which is preliminary data.</text>
</comment>
<accession>A0AAV7NA70</accession>
<keyword evidence="2" id="KW-1185">Reference proteome</keyword>
<evidence type="ECO:0000313" key="2">
    <source>
        <dbReference type="Proteomes" id="UP001066276"/>
    </source>
</evidence>